<dbReference type="SUPFAM" id="SSF53474">
    <property type="entry name" value="alpha/beta-Hydrolases"/>
    <property type="match status" value="1"/>
</dbReference>
<dbReference type="OrthoDB" id="9770528at2"/>
<organism evidence="4 5">
    <name type="scientific">Litorilinea aerophila</name>
    <dbReference type="NCBI Taxonomy" id="1204385"/>
    <lineage>
        <taxon>Bacteria</taxon>
        <taxon>Bacillati</taxon>
        <taxon>Chloroflexota</taxon>
        <taxon>Caldilineae</taxon>
        <taxon>Caldilineales</taxon>
        <taxon>Caldilineaceae</taxon>
        <taxon>Litorilinea</taxon>
    </lineage>
</organism>
<dbReference type="PANTHER" id="PTHR40111">
    <property type="entry name" value="CEPHALOSPORIN-C DEACETYLASE"/>
    <property type="match status" value="1"/>
</dbReference>
<protein>
    <submittedName>
        <fullName evidence="4">Acetylxylan esterase</fullName>
    </submittedName>
</protein>
<dbReference type="Proteomes" id="UP000317371">
    <property type="component" value="Unassembled WGS sequence"/>
</dbReference>
<comment type="caution">
    <text evidence="4">The sequence shown here is derived from an EMBL/GenBank/DDBJ whole genome shotgun (WGS) entry which is preliminary data.</text>
</comment>
<dbReference type="AlphaFoldDB" id="A0A540VIE1"/>
<gene>
    <name evidence="4" type="ORF">FKZ61_06470</name>
</gene>
<evidence type="ECO:0000256" key="1">
    <source>
        <dbReference type="PIRSR" id="PIRSR639069-1"/>
    </source>
</evidence>
<name>A0A540VIE1_9CHLR</name>
<reference evidence="4 5" key="1">
    <citation type="submission" date="2019-06" db="EMBL/GenBank/DDBJ databases">
        <title>Genome sequence of Litorilinea aerophila BAA-2444.</title>
        <authorList>
            <person name="Maclea K.S."/>
            <person name="Maurais E.G."/>
            <person name="Iannazzi L.C."/>
        </authorList>
    </citation>
    <scope>NUCLEOTIDE SEQUENCE [LARGE SCALE GENOMIC DNA]</scope>
    <source>
        <strain evidence="4 5">ATCC BAA-2444</strain>
    </source>
</reference>
<dbReference type="GO" id="GO:0005976">
    <property type="term" value="P:polysaccharide metabolic process"/>
    <property type="evidence" value="ECO:0007669"/>
    <property type="project" value="TreeGrafter"/>
</dbReference>
<dbReference type="InParanoid" id="A0A540VIE1"/>
<dbReference type="GO" id="GO:0052689">
    <property type="term" value="F:carboxylic ester hydrolase activity"/>
    <property type="evidence" value="ECO:0007669"/>
    <property type="project" value="TreeGrafter"/>
</dbReference>
<evidence type="ECO:0000259" key="3">
    <source>
        <dbReference type="Pfam" id="PF05448"/>
    </source>
</evidence>
<dbReference type="InterPro" id="IPR029058">
    <property type="entry name" value="AB_hydrolase_fold"/>
</dbReference>
<dbReference type="Gene3D" id="3.40.50.1820">
    <property type="entry name" value="alpha/beta hydrolase"/>
    <property type="match status" value="1"/>
</dbReference>
<dbReference type="InterPro" id="IPR008391">
    <property type="entry name" value="AXE1_dom"/>
</dbReference>
<feature type="active site" description="Nucleophile" evidence="1">
    <location>
        <position position="205"/>
    </location>
</feature>
<keyword evidence="5" id="KW-1185">Reference proteome</keyword>
<evidence type="ECO:0000313" key="5">
    <source>
        <dbReference type="Proteomes" id="UP000317371"/>
    </source>
</evidence>
<dbReference type="Pfam" id="PF05448">
    <property type="entry name" value="AXE1"/>
    <property type="match status" value="1"/>
</dbReference>
<feature type="active site" description="Charge relay system" evidence="1">
    <location>
        <position position="321"/>
    </location>
</feature>
<accession>A0A540VIE1</accession>
<dbReference type="PANTHER" id="PTHR40111:SF1">
    <property type="entry name" value="CEPHALOSPORIN-C DEACETYLASE"/>
    <property type="match status" value="1"/>
</dbReference>
<feature type="binding site" evidence="2">
    <location>
        <position position="122"/>
    </location>
    <ligand>
        <name>substrate</name>
    </ligand>
</feature>
<sequence>MAPGSNPVECGPVDTFARVRRNVRSEKKMSAMDRARPGDPATYGTRVVKPADFDAFWEEVLAQAARIPLNPIMKPVPLRSTPEVEVFEVYYDSLDGVRVAGWYCLPRERTEPLPAMVYYPGYISEPTLPKAQARQGYATFGAAPRGKLRSNRQYNPGYPGLLTHNIIDRHTYAYRGFYVDAWRVIDFLLSRPEVDPARIGVQGGSQGGALTLLTAAMRPEVRAAAAQAPYLAGMIDAIELTHSYPYEEINEYLRLHPEHRPAVEETLAYFDCINFVDRIRCPIIVNIGLNDNVCPPETGFAVFEAIGSPDKKLYTYPGHGHDANRYEHDAIVAEFFRHHLMGA</sequence>
<feature type="active site" description="Charge relay system" evidence="1">
    <location>
        <position position="291"/>
    </location>
</feature>
<evidence type="ECO:0000256" key="2">
    <source>
        <dbReference type="PIRSR" id="PIRSR639069-2"/>
    </source>
</evidence>
<proteinExistence type="predicted"/>
<dbReference type="InterPro" id="IPR039069">
    <property type="entry name" value="CE7"/>
</dbReference>
<feature type="domain" description="Acetyl xylan esterase" evidence="3">
    <location>
        <begin position="42"/>
        <end position="331"/>
    </location>
</feature>
<evidence type="ECO:0000313" key="4">
    <source>
        <dbReference type="EMBL" id="TQE96534.1"/>
    </source>
</evidence>
<dbReference type="EMBL" id="VIGC01000007">
    <property type="protein sequence ID" value="TQE96534.1"/>
    <property type="molecule type" value="Genomic_DNA"/>
</dbReference>